<evidence type="ECO:0000313" key="8">
    <source>
        <dbReference type="RefSeq" id="XP_052126112.1"/>
    </source>
</evidence>
<dbReference type="GO" id="GO:0005886">
    <property type="term" value="C:plasma membrane"/>
    <property type="evidence" value="ECO:0007669"/>
    <property type="project" value="TreeGrafter"/>
</dbReference>
<dbReference type="GeneID" id="113212793"/>
<reference evidence="8" key="1">
    <citation type="submission" date="2025-08" db="UniProtKB">
        <authorList>
            <consortium name="RefSeq"/>
        </authorList>
    </citation>
    <scope>IDENTIFICATION</scope>
    <source>
        <tissue evidence="8">Whole organism</tissue>
    </source>
</reference>
<dbReference type="PANTHER" id="PTHR11706">
    <property type="entry name" value="SOLUTE CARRIER PROTEIN FAMILY 11 MEMBER"/>
    <property type="match status" value="1"/>
</dbReference>
<dbReference type="GO" id="GO:0005384">
    <property type="term" value="F:manganese ion transmembrane transporter activity"/>
    <property type="evidence" value="ECO:0007669"/>
    <property type="project" value="TreeGrafter"/>
</dbReference>
<dbReference type="GO" id="GO:0015086">
    <property type="term" value="F:cadmium ion transmembrane transporter activity"/>
    <property type="evidence" value="ECO:0007669"/>
    <property type="project" value="TreeGrafter"/>
</dbReference>
<dbReference type="GO" id="GO:0010008">
    <property type="term" value="C:endosome membrane"/>
    <property type="evidence" value="ECO:0007669"/>
    <property type="project" value="TreeGrafter"/>
</dbReference>
<dbReference type="InterPro" id="IPR001046">
    <property type="entry name" value="NRAMP_fam"/>
</dbReference>
<dbReference type="Proteomes" id="UP000504606">
    <property type="component" value="Unplaced"/>
</dbReference>
<keyword evidence="3" id="KW-0813">Transport</keyword>
<dbReference type="Pfam" id="PF01566">
    <property type="entry name" value="Nramp"/>
    <property type="match status" value="1"/>
</dbReference>
<protein>
    <submittedName>
        <fullName evidence="8">Natural resistance-associated macrophage protein 2-like</fullName>
    </submittedName>
</protein>
<evidence type="ECO:0000256" key="2">
    <source>
        <dbReference type="ARBA" id="ARBA00006670"/>
    </source>
</evidence>
<dbReference type="PANTHER" id="PTHR11706:SF33">
    <property type="entry name" value="NATURAL RESISTANCE-ASSOCIATED MACROPHAGE PROTEIN 2"/>
    <property type="match status" value="1"/>
</dbReference>
<dbReference type="GO" id="GO:0005381">
    <property type="term" value="F:iron ion transmembrane transporter activity"/>
    <property type="evidence" value="ECO:0007669"/>
    <property type="project" value="TreeGrafter"/>
</dbReference>
<dbReference type="RefSeq" id="XP_052126112.1">
    <property type="nucleotide sequence ID" value="XM_052270152.1"/>
</dbReference>
<dbReference type="KEGG" id="foc:113212793"/>
<evidence type="ECO:0000313" key="7">
    <source>
        <dbReference type="Proteomes" id="UP000504606"/>
    </source>
</evidence>
<sequence length="112" mass="12288">MKQVWRFSGPGAMISTSYLNSGSIEANVESGSGAQFQLLWLNLLTALMSVLLQRLALRLGAASKHHLAQHCTTFYCLAPRYFKWALMEVAILSCDMQNVIGTAVALNILSRA</sequence>
<comment type="subcellular location">
    <subcellularLocation>
        <location evidence="1">Membrane</location>
        <topology evidence="1">Multi-pass membrane protein</topology>
    </subcellularLocation>
</comment>
<evidence type="ECO:0000256" key="3">
    <source>
        <dbReference type="ARBA" id="ARBA00022448"/>
    </source>
</evidence>
<dbReference type="AlphaFoldDB" id="A0A9C6U978"/>
<keyword evidence="7" id="KW-1185">Reference proteome</keyword>
<keyword evidence="5" id="KW-1133">Transmembrane helix</keyword>
<dbReference type="OrthoDB" id="409173at2759"/>
<keyword evidence="4" id="KW-0812">Transmembrane</keyword>
<evidence type="ECO:0000256" key="4">
    <source>
        <dbReference type="ARBA" id="ARBA00022692"/>
    </source>
</evidence>
<organism evidence="7 8">
    <name type="scientific">Frankliniella occidentalis</name>
    <name type="common">Western flower thrips</name>
    <name type="synonym">Euthrips occidentalis</name>
    <dbReference type="NCBI Taxonomy" id="133901"/>
    <lineage>
        <taxon>Eukaryota</taxon>
        <taxon>Metazoa</taxon>
        <taxon>Ecdysozoa</taxon>
        <taxon>Arthropoda</taxon>
        <taxon>Hexapoda</taxon>
        <taxon>Insecta</taxon>
        <taxon>Pterygota</taxon>
        <taxon>Neoptera</taxon>
        <taxon>Paraneoptera</taxon>
        <taxon>Thysanoptera</taxon>
        <taxon>Terebrantia</taxon>
        <taxon>Thripoidea</taxon>
        <taxon>Thripidae</taxon>
        <taxon>Frankliniella</taxon>
    </lineage>
</organism>
<proteinExistence type="inferred from homology"/>
<comment type="similarity">
    <text evidence="2">Belongs to the NRAMP family.</text>
</comment>
<evidence type="ECO:0000256" key="1">
    <source>
        <dbReference type="ARBA" id="ARBA00004141"/>
    </source>
</evidence>
<name>A0A9C6U978_FRAOC</name>
<accession>A0A9C6U978</accession>
<keyword evidence="6" id="KW-0472">Membrane</keyword>
<gene>
    <name evidence="8" type="primary">LOC113212793</name>
</gene>
<evidence type="ECO:0000256" key="5">
    <source>
        <dbReference type="ARBA" id="ARBA00022989"/>
    </source>
</evidence>
<evidence type="ECO:0000256" key="6">
    <source>
        <dbReference type="ARBA" id="ARBA00023136"/>
    </source>
</evidence>